<dbReference type="SUPFAM" id="SSF46785">
    <property type="entry name" value="Winged helix' DNA-binding domain"/>
    <property type="match status" value="1"/>
</dbReference>
<keyword evidence="3" id="KW-0408">Iron</keyword>
<dbReference type="SMART" id="SM00347">
    <property type="entry name" value="HTH_MARR"/>
    <property type="match status" value="1"/>
</dbReference>
<dbReference type="Gene3D" id="1.10.10.10">
    <property type="entry name" value="Winged helix-like DNA-binding domain superfamily/Winged helix DNA-binding domain"/>
    <property type="match status" value="1"/>
</dbReference>
<dbReference type="InterPro" id="IPR013785">
    <property type="entry name" value="Aldolase_TIM"/>
</dbReference>
<gene>
    <name evidence="10" type="ORF">Aargi30884_10540</name>
</gene>
<dbReference type="InterPro" id="IPR012840">
    <property type="entry name" value="NrdG2"/>
</dbReference>
<name>A0A6N4THT9_9FIRM</name>
<dbReference type="Gene3D" id="3.20.20.70">
    <property type="entry name" value="Aldolase class I"/>
    <property type="match status" value="1"/>
</dbReference>
<dbReference type="SFLD" id="SFLDG01094">
    <property type="entry name" value="Uncharacterised_Radical_SAM_Su"/>
    <property type="match status" value="1"/>
</dbReference>
<dbReference type="GO" id="GO:0003677">
    <property type="term" value="F:DNA binding"/>
    <property type="evidence" value="ECO:0007669"/>
    <property type="project" value="UniProtKB-KW"/>
</dbReference>
<evidence type="ECO:0000313" key="10">
    <source>
        <dbReference type="EMBL" id="BBK22151.1"/>
    </source>
</evidence>
<reference evidence="11" key="1">
    <citation type="submission" date="2019-05" db="EMBL/GenBank/DDBJ databases">
        <title>Complete genome sequencing of Absiella argi strain JCM 30884.</title>
        <authorList>
            <person name="Sakamoto M."/>
            <person name="Murakami T."/>
            <person name="Mori H."/>
        </authorList>
    </citation>
    <scope>NUCLEOTIDE SEQUENCE [LARGE SCALE GENOMIC DNA]</scope>
    <source>
        <strain evidence="11">JCM 30884</strain>
    </source>
</reference>
<keyword evidence="6" id="KW-0238">DNA-binding</keyword>
<keyword evidence="2" id="KW-0479">Metal-binding</keyword>
<dbReference type="PANTHER" id="PTHR42756">
    <property type="entry name" value="TRANSCRIPTIONAL REGULATOR, MARR"/>
    <property type="match status" value="1"/>
</dbReference>
<dbReference type="PRINTS" id="PR00598">
    <property type="entry name" value="HTHMARR"/>
</dbReference>
<evidence type="ECO:0000256" key="2">
    <source>
        <dbReference type="ARBA" id="ARBA00022723"/>
    </source>
</evidence>
<dbReference type="PROSITE" id="PS50995">
    <property type="entry name" value="HTH_MARR_2"/>
    <property type="match status" value="1"/>
</dbReference>
<dbReference type="GO" id="GO:0046872">
    <property type="term" value="F:metal ion binding"/>
    <property type="evidence" value="ECO:0007669"/>
    <property type="project" value="UniProtKB-KW"/>
</dbReference>
<dbReference type="InterPro" id="IPR036390">
    <property type="entry name" value="WH_DNA-bd_sf"/>
</dbReference>
<dbReference type="GO" id="GO:0003824">
    <property type="term" value="F:catalytic activity"/>
    <property type="evidence" value="ECO:0007669"/>
    <property type="project" value="InterPro"/>
</dbReference>
<dbReference type="InterPro" id="IPR036388">
    <property type="entry name" value="WH-like_DNA-bd_sf"/>
</dbReference>
<keyword evidence="5" id="KW-0805">Transcription regulation</keyword>
<dbReference type="EMBL" id="AP019695">
    <property type="protein sequence ID" value="BBK22151.1"/>
    <property type="molecule type" value="Genomic_DNA"/>
</dbReference>
<dbReference type="PROSITE" id="PS01117">
    <property type="entry name" value="HTH_MARR_1"/>
    <property type="match status" value="1"/>
</dbReference>
<organism evidence="10 11">
    <name type="scientific">Amedibacterium intestinale</name>
    <dbReference type="NCBI Taxonomy" id="2583452"/>
    <lineage>
        <taxon>Bacteria</taxon>
        <taxon>Bacillati</taxon>
        <taxon>Bacillota</taxon>
        <taxon>Erysipelotrichia</taxon>
        <taxon>Erysipelotrichales</taxon>
        <taxon>Erysipelotrichaceae</taxon>
        <taxon>Amedibacterium</taxon>
    </lineage>
</organism>
<sequence length="380" mass="43965">MDKNNYFLINISLLHRCGQKYYDKLLSDTNINASQVPFLILIYENEGISMQELAARGCFDKGTITKSIQKLEENGYVQSVPSFTDKRIRNLYTSEKAKNIIPQIYMIRKQWWERLTAGLDTSQQEQFSFLLNEISEKARTYNEADEKQSLPIFGIQKLTLLDYPSKMASTLFCGGCNMRCPFCHNKGLVFLDETMQKLDNDDILSFLRKRKNILEGVCISGGEPLLHDTLEPFLRILKSFGYSIKLDTNGSFPERLKDLIEKGLVDYVAMDIKNCISRYEETCGVSDFDVTPVKESVSYLMEHRIPYEFRTTLVKEFHDEKAIREIGKWLKGADHYYLQNFKNSSSVIQSGLHSFEPDELYAFKKILEETIQQVDIRGID</sequence>
<dbReference type="Pfam" id="PF04055">
    <property type="entry name" value="Radical_SAM"/>
    <property type="match status" value="1"/>
</dbReference>
<dbReference type="InterPro" id="IPR007197">
    <property type="entry name" value="rSAM"/>
</dbReference>
<dbReference type="InterPro" id="IPR023187">
    <property type="entry name" value="Tscrpt_reg_MarR-type_CS"/>
</dbReference>
<dbReference type="Proteomes" id="UP000464754">
    <property type="component" value="Chromosome"/>
</dbReference>
<protein>
    <submittedName>
        <fullName evidence="10">Uncharacterized protein</fullName>
    </submittedName>
</protein>
<evidence type="ECO:0000259" key="9">
    <source>
        <dbReference type="PROSITE" id="PS51918"/>
    </source>
</evidence>
<evidence type="ECO:0000259" key="8">
    <source>
        <dbReference type="PROSITE" id="PS50995"/>
    </source>
</evidence>
<accession>A0A6N4THT9</accession>
<dbReference type="KEGG" id="aarg:Aargi30884_10540"/>
<feature type="domain" description="HTH marR-type" evidence="8">
    <location>
        <begin position="1"/>
        <end position="136"/>
    </location>
</feature>
<dbReference type="GO" id="GO:0051536">
    <property type="term" value="F:iron-sulfur cluster binding"/>
    <property type="evidence" value="ECO:0007669"/>
    <property type="project" value="UniProtKB-KW"/>
</dbReference>
<dbReference type="InterPro" id="IPR058240">
    <property type="entry name" value="rSAM_sf"/>
</dbReference>
<dbReference type="PROSITE" id="PS51918">
    <property type="entry name" value="RADICAL_SAM"/>
    <property type="match status" value="1"/>
</dbReference>
<dbReference type="SUPFAM" id="SSF102114">
    <property type="entry name" value="Radical SAM enzymes"/>
    <property type="match status" value="1"/>
</dbReference>
<evidence type="ECO:0000256" key="6">
    <source>
        <dbReference type="ARBA" id="ARBA00023125"/>
    </source>
</evidence>
<dbReference type="GO" id="GO:0003700">
    <property type="term" value="F:DNA-binding transcription factor activity"/>
    <property type="evidence" value="ECO:0007669"/>
    <property type="project" value="InterPro"/>
</dbReference>
<keyword evidence="4" id="KW-0411">Iron-sulfur</keyword>
<dbReference type="CDD" id="cd01335">
    <property type="entry name" value="Radical_SAM"/>
    <property type="match status" value="1"/>
</dbReference>
<keyword evidence="1" id="KW-0949">S-adenosyl-L-methionine</keyword>
<evidence type="ECO:0000256" key="5">
    <source>
        <dbReference type="ARBA" id="ARBA00023015"/>
    </source>
</evidence>
<dbReference type="RefSeq" id="WP_163051668.1">
    <property type="nucleotide sequence ID" value="NZ_AP019695.1"/>
</dbReference>
<keyword evidence="11" id="KW-1185">Reference proteome</keyword>
<dbReference type="InterPro" id="IPR000835">
    <property type="entry name" value="HTH_MarR-typ"/>
</dbReference>
<dbReference type="PANTHER" id="PTHR42756:SF1">
    <property type="entry name" value="TRANSCRIPTIONAL REPRESSOR OF EMRAB OPERON"/>
    <property type="match status" value="1"/>
</dbReference>
<dbReference type="Pfam" id="PF01047">
    <property type="entry name" value="MarR"/>
    <property type="match status" value="1"/>
</dbReference>
<dbReference type="NCBIfam" id="TIGR02495">
    <property type="entry name" value="NrdG2"/>
    <property type="match status" value="1"/>
</dbReference>
<evidence type="ECO:0000256" key="7">
    <source>
        <dbReference type="ARBA" id="ARBA00023163"/>
    </source>
</evidence>
<evidence type="ECO:0000256" key="3">
    <source>
        <dbReference type="ARBA" id="ARBA00023004"/>
    </source>
</evidence>
<proteinExistence type="predicted"/>
<evidence type="ECO:0000313" key="11">
    <source>
        <dbReference type="Proteomes" id="UP000464754"/>
    </source>
</evidence>
<dbReference type="AlphaFoldDB" id="A0A6N4THT9"/>
<evidence type="ECO:0000256" key="4">
    <source>
        <dbReference type="ARBA" id="ARBA00023014"/>
    </source>
</evidence>
<dbReference type="SFLD" id="SFLDS00029">
    <property type="entry name" value="Radical_SAM"/>
    <property type="match status" value="1"/>
</dbReference>
<feature type="domain" description="Radical SAM core" evidence="9">
    <location>
        <begin position="162"/>
        <end position="380"/>
    </location>
</feature>
<evidence type="ECO:0000256" key="1">
    <source>
        <dbReference type="ARBA" id="ARBA00022691"/>
    </source>
</evidence>
<keyword evidence="7" id="KW-0804">Transcription</keyword>